<protein>
    <submittedName>
        <fullName evidence="2">FAD-dependent oxidoreductase</fullName>
    </submittedName>
</protein>
<dbReference type="Gene3D" id="3.40.50.720">
    <property type="entry name" value="NAD(P)-binding Rossmann-like Domain"/>
    <property type="match status" value="1"/>
</dbReference>
<sequence>MKHSGHHFIAVFGGAVSGAEAAYQLANRGFRVVVFDQNILPYGKIEDGLPKWHSKLRDKEEQRINEKIDLPNVRFVPGVKLGKDIDFEDIARNWGFTAVILATGAWRDRPLPINGIDQYVNRGLYYQNPFVYWFNHNHEPEFAGEKFDIVDGAAVVGGGLASLDVVKILMIESVQKALAERGHRVDMFTLDRSIAKVLDNLNLSLSDLDLEGCTLYYRRRDIDMPLSSIPTDTPEQLEKAQMVRKKILDNYQKKYLFKFEPCHMPVDKIVEGERLEGIVFRKTKIENNKVEPILGSDVEIRAPLFISSIGSIPEPIPGIPTQGQVFKISNAECCQIEGYDNVFAVGNAVTGRGNINESLKHGREITEEVMDNFLQWQEEDYQSWLRTTESTVESNINAIVDTIKRKKFMPDEVIQNILDKTEVLQKKVGYNGSYSDWVDKNLPVRLETMLENESNTGN</sequence>
<gene>
    <name evidence="2" type="ORF">QQ008_03665</name>
</gene>
<keyword evidence="3" id="KW-1185">Reference proteome</keyword>
<dbReference type="SUPFAM" id="SSF51905">
    <property type="entry name" value="FAD/NAD(P)-binding domain"/>
    <property type="match status" value="1"/>
</dbReference>
<feature type="domain" description="FAD/NAD(P)-binding" evidence="1">
    <location>
        <begin position="9"/>
        <end position="195"/>
    </location>
</feature>
<accession>A0ABT8KI87</accession>
<dbReference type="InterPro" id="IPR036188">
    <property type="entry name" value="FAD/NAD-bd_sf"/>
</dbReference>
<dbReference type="Proteomes" id="UP001172082">
    <property type="component" value="Unassembled WGS sequence"/>
</dbReference>
<dbReference type="PRINTS" id="PR00419">
    <property type="entry name" value="ADXRDTASE"/>
</dbReference>
<evidence type="ECO:0000313" key="2">
    <source>
        <dbReference type="EMBL" id="MDN5200436.1"/>
    </source>
</evidence>
<proteinExistence type="predicted"/>
<dbReference type="SUPFAM" id="SSF51971">
    <property type="entry name" value="Nucleotide-binding domain"/>
    <property type="match status" value="1"/>
</dbReference>
<name>A0ABT8KI87_9BACT</name>
<dbReference type="EMBL" id="JAUJEA010000001">
    <property type="protein sequence ID" value="MDN5200436.1"/>
    <property type="molecule type" value="Genomic_DNA"/>
</dbReference>
<evidence type="ECO:0000259" key="1">
    <source>
        <dbReference type="Pfam" id="PF07992"/>
    </source>
</evidence>
<dbReference type="Gene3D" id="3.50.50.60">
    <property type="entry name" value="FAD/NAD(P)-binding domain"/>
    <property type="match status" value="1"/>
</dbReference>
<evidence type="ECO:0000313" key="3">
    <source>
        <dbReference type="Proteomes" id="UP001172082"/>
    </source>
</evidence>
<dbReference type="RefSeq" id="WP_346750461.1">
    <property type="nucleotide sequence ID" value="NZ_JAUJEA010000001.1"/>
</dbReference>
<organism evidence="2 3">
    <name type="scientific">Splendidivirga corallicola</name>
    <dbReference type="NCBI Taxonomy" id="3051826"/>
    <lineage>
        <taxon>Bacteria</taxon>
        <taxon>Pseudomonadati</taxon>
        <taxon>Bacteroidota</taxon>
        <taxon>Cytophagia</taxon>
        <taxon>Cytophagales</taxon>
        <taxon>Splendidivirgaceae</taxon>
        <taxon>Splendidivirga</taxon>
    </lineage>
</organism>
<reference evidence="2" key="1">
    <citation type="submission" date="2023-06" db="EMBL/GenBank/DDBJ databases">
        <title>Genomic of Parafulvivirga corallium.</title>
        <authorList>
            <person name="Wang G."/>
        </authorList>
    </citation>
    <scope>NUCLEOTIDE SEQUENCE</scope>
    <source>
        <strain evidence="2">BMA10</strain>
    </source>
</reference>
<dbReference type="Pfam" id="PF07992">
    <property type="entry name" value="Pyr_redox_2"/>
    <property type="match status" value="1"/>
</dbReference>
<comment type="caution">
    <text evidence="2">The sequence shown here is derived from an EMBL/GenBank/DDBJ whole genome shotgun (WGS) entry which is preliminary data.</text>
</comment>
<dbReference type="InterPro" id="IPR023753">
    <property type="entry name" value="FAD/NAD-binding_dom"/>
</dbReference>